<dbReference type="CDD" id="cd00033">
    <property type="entry name" value="CCP"/>
    <property type="match status" value="1"/>
</dbReference>
<dbReference type="InterPro" id="IPR016186">
    <property type="entry name" value="C-type_lectin-like/link_sf"/>
</dbReference>
<keyword evidence="4" id="KW-0472">Membrane</keyword>
<keyword evidence="1" id="KW-0732">Signal</keyword>
<dbReference type="Gene3D" id="2.10.70.10">
    <property type="entry name" value="Complement Module, domain 1"/>
    <property type="match status" value="1"/>
</dbReference>
<evidence type="ECO:0000313" key="8">
    <source>
        <dbReference type="Proteomes" id="UP000694388"/>
    </source>
</evidence>
<evidence type="ECO:0000256" key="2">
    <source>
        <dbReference type="ARBA" id="ARBA00023157"/>
    </source>
</evidence>
<reference evidence="7" key="1">
    <citation type="submission" date="2025-08" db="UniProtKB">
        <authorList>
            <consortium name="Ensembl"/>
        </authorList>
    </citation>
    <scope>IDENTIFICATION</scope>
</reference>
<proteinExistence type="predicted"/>
<evidence type="ECO:0000256" key="4">
    <source>
        <dbReference type="SAM" id="Phobius"/>
    </source>
</evidence>
<dbReference type="Pfam" id="PF00193">
    <property type="entry name" value="Xlink"/>
    <property type="match status" value="1"/>
</dbReference>
<dbReference type="InterPro" id="IPR000436">
    <property type="entry name" value="Sushi_SCR_CCP_dom"/>
</dbReference>
<comment type="caution">
    <text evidence="3">Lacks conserved residue(s) required for the propagation of feature annotation.</text>
</comment>
<keyword evidence="2" id="KW-1015">Disulfide bond</keyword>
<organism evidence="7 8">
    <name type="scientific">Eptatretus burgeri</name>
    <name type="common">Inshore hagfish</name>
    <dbReference type="NCBI Taxonomy" id="7764"/>
    <lineage>
        <taxon>Eukaryota</taxon>
        <taxon>Metazoa</taxon>
        <taxon>Chordata</taxon>
        <taxon>Craniata</taxon>
        <taxon>Vertebrata</taxon>
        <taxon>Cyclostomata</taxon>
        <taxon>Myxini</taxon>
        <taxon>Myxiniformes</taxon>
        <taxon>Myxinidae</taxon>
        <taxon>Eptatretinae</taxon>
        <taxon>Eptatretus</taxon>
    </lineage>
</organism>
<dbReference type="GeneTree" id="ENSGT00940000175108"/>
<keyword evidence="4" id="KW-1133">Transmembrane helix</keyword>
<dbReference type="GO" id="GO:0007219">
    <property type="term" value="P:Notch signaling pathway"/>
    <property type="evidence" value="ECO:0007669"/>
    <property type="project" value="TreeGrafter"/>
</dbReference>
<evidence type="ECO:0000259" key="6">
    <source>
        <dbReference type="PROSITE" id="PS50963"/>
    </source>
</evidence>
<name>A0A8C4N817_EPTBU</name>
<evidence type="ECO:0000256" key="3">
    <source>
        <dbReference type="PROSITE-ProRule" id="PRU00302"/>
    </source>
</evidence>
<dbReference type="InterPro" id="IPR035976">
    <property type="entry name" value="Sushi/SCR/CCP_sf"/>
</dbReference>
<dbReference type="PANTHER" id="PTHR32493">
    <property type="entry name" value="SUSHI DOMAIN-CONTAINING PROTEIN 5"/>
    <property type="match status" value="1"/>
</dbReference>
<evidence type="ECO:0008006" key="9">
    <source>
        <dbReference type="Google" id="ProtNLM"/>
    </source>
</evidence>
<dbReference type="GO" id="GO:0007155">
    <property type="term" value="P:cell adhesion"/>
    <property type="evidence" value="ECO:0007669"/>
    <property type="project" value="InterPro"/>
</dbReference>
<feature type="domain" description="Sushi" evidence="5">
    <location>
        <begin position="125"/>
        <end position="186"/>
    </location>
</feature>
<keyword evidence="3" id="KW-0768">Sushi</keyword>
<dbReference type="SUPFAM" id="SSF56436">
    <property type="entry name" value="C-type lectin-like"/>
    <property type="match status" value="1"/>
</dbReference>
<dbReference type="InterPro" id="IPR053298">
    <property type="entry name" value="Sushi_domain_protein"/>
</dbReference>
<dbReference type="PROSITE" id="PS50963">
    <property type="entry name" value="LINK_2"/>
    <property type="match status" value="1"/>
</dbReference>
<dbReference type="SUPFAM" id="SSF57535">
    <property type="entry name" value="Complement control module/SCR domain"/>
    <property type="match status" value="1"/>
</dbReference>
<feature type="domain" description="Link" evidence="6">
    <location>
        <begin position="29"/>
        <end position="121"/>
    </location>
</feature>
<dbReference type="Gene3D" id="3.10.100.10">
    <property type="entry name" value="Mannose-Binding Protein A, subunit A"/>
    <property type="match status" value="1"/>
</dbReference>
<keyword evidence="8" id="KW-1185">Reference proteome</keyword>
<dbReference type="AlphaFoldDB" id="A0A8C4N817"/>
<dbReference type="InterPro" id="IPR000538">
    <property type="entry name" value="Link_dom"/>
</dbReference>
<evidence type="ECO:0000259" key="5">
    <source>
        <dbReference type="PROSITE" id="PS50923"/>
    </source>
</evidence>
<feature type="transmembrane region" description="Helical" evidence="4">
    <location>
        <begin position="482"/>
        <end position="507"/>
    </location>
</feature>
<dbReference type="Proteomes" id="UP000694388">
    <property type="component" value="Unplaced"/>
</dbReference>
<evidence type="ECO:0000313" key="7">
    <source>
        <dbReference type="Ensembl" id="ENSEBUP00000003003.1"/>
    </source>
</evidence>
<evidence type="ECO:0000256" key="1">
    <source>
        <dbReference type="ARBA" id="ARBA00022729"/>
    </source>
</evidence>
<dbReference type="PROSITE" id="PS50923">
    <property type="entry name" value="SUSHI"/>
    <property type="match status" value="1"/>
</dbReference>
<dbReference type="PANTHER" id="PTHR32493:SF0">
    <property type="entry name" value="SUSHI DOMAIN-CONTAINING PROTEIN 5"/>
    <property type="match status" value="1"/>
</dbReference>
<keyword evidence="4" id="KW-0812">Transmembrane</keyword>
<dbReference type="GO" id="GO:0005540">
    <property type="term" value="F:hyaluronic acid binding"/>
    <property type="evidence" value="ECO:0007669"/>
    <property type="project" value="InterPro"/>
</dbReference>
<sequence>MDIVPSNPFRCILCAITAGMLLESQVVGQLYIPSLPSGQPGVDFSGAFELCSRHGGYLASRADLHRAATMCGLATCQRGWLNDGAVWTANCMNTSELYHPNPIYSYGQPSLNAIHQAFCSNPPDRPCGEPPALPNTLLHTQTGLSGNYIVHFTCVPGFSLSKGSHSFSLDCDTCGEWRGFIQPCLLDDPSQEDLSLKGPSFMIIESDLPDISRREINRENMSTLRTTAAEKMFHLLEEQSAPDDQFVRFGPKFKLKGEQHDENQEMDFSNKDTLDIEGTQLTEEEVKGVGGTREITHGLPWMDGYVFLEPEEELMEHKKHNKDFPRRVEHGEQETLELTKAPVEPFTTQSLDVLQGTSWPEDVKDFIPEWFWAPTKATMIEEASHSDESDLKIVTDARTYPTPYYVTPEYSPDINSEELTYKVIPTLASPRKATSGSPTNDVSHSTPKEVLSDMHIRDSIEGDTYDPTLNGCNASDCEPNGYSTIIAIVVTLLCVLLLAIVLGVWFYKKKQQHSSAYSFNGKDLSGQNEDIEMQQNM</sequence>
<dbReference type="SMART" id="SM00445">
    <property type="entry name" value="LINK"/>
    <property type="match status" value="1"/>
</dbReference>
<reference evidence="7" key="2">
    <citation type="submission" date="2025-09" db="UniProtKB">
        <authorList>
            <consortium name="Ensembl"/>
        </authorList>
    </citation>
    <scope>IDENTIFICATION</scope>
</reference>
<accession>A0A8C4N817</accession>
<dbReference type="InterPro" id="IPR016187">
    <property type="entry name" value="CTDL_fold"/>
</dbReference>
<protein>
    <recommendedName>
        <fullName evidence="9">Sushi domain-containing protein 5</fullName>
    </recommendedName>
</protein>
<dbReference type="Ensembl" id="ENSEBUT00000003366.1">
    <property type="protein sequence ID" value="ENSEBUP00000003003.1"/>
    <property type="gene ID" value="ENSEBUG00000002231.1"/>
</dbReference>